<dbReference type="InterPro" id="IPR036388">
    <property type="entry name" value="WH-like_DNA-bd_sf"/>
</dbReference>
<dbReference type="EMBL" id="CACSIM010000001">
    <property type="protein sequence ID" value="CAA0085823.1"/>
    <property type="molecule type" value="Genomic_DNA"/>
</dbReference>
<dbReference type="EMBL" id="CACSIK010000001">
    <property type="protein sequence ID" value="CAA0080222.1"/>
    <property type="molecule type" value="Genomic_DNA"/>
</dbReference>
<evidence type="ECO:0000313" key="6">
    <source>
        <dbReference type="EMBL" id="CAA0080222.1"/>
    </source>
</evidence>
<dbReference type="PANTHER" id="PTHR30579:SF8">
    <property type="entry name" value="HTH-TYPE TRANSCRIPTIONAL REGULATOR HDFR"/>
    <property type="match status" value="1"/>
</dbReference>
<dbReference type="InterPro" id="IPR050176">
    <property type="entry name" value="LTTR"/>
</dbReference>
<dbReference type="Proteomes" id="UP000435877">
    <property type="component" value="Unassembled WGS sequence"/>
</dbReference>
<dbReference type="Pfam" id="PF00126">
    <property type="entry name" value="HTH_1"/>
    <property type="match status" value="1"/>
</dbReference>
<dbReference type="FunFam" id="1.10.10.10:FF:000001">
    <property type="entry name" value="LysR family transcriptional regulator"/>
    <property type="match status" value="1"/>
</dbReference>
<dbReference type="Gene3D" id="1.10.10.10">
    <property type="entry name" value="Winged helix-like DNA-binding domain superfamily/Winged helix DNA-binding domain"/>
    <property type="match status" value="1"/>
</dbReference>
<dbReference type="GO" id="GO:0003700">
    <property type="term" value="F:DNA-binding transcription factor activity"/>
    <property type="evidence" value="ECO:0007669"/>
    <property type="project" value="InterPro"/>
</dbReference>
<dbReference type="AlphaFoldDB" id="A0A5S9N9Q0"/>
<evidence type="ECO:0000259" key="5">
    <source>
        <dbReference type="PROSITE" id="PS50931"/>
    </source>
</evidence>
<evidence type="ECO:0000256" key="2">
    <source>
        <dbReference type="ARBA" id="ARBA00023015"/>
    </source>
</evidence>
<dbReference type="Proteomes" id="UP000439591">
    <property type="component" value="Unassembled WGS sequence"/>
</dbReference>
<dbReference type="PROSITE" id="PS50931">
    <property type="entry name" value="HTH_LYSR"/>
    <property type="match status" value="1"/>
</dbReference>
<organism evidence="7 9">
    <name type="scientific">Zhongshania aliphaticivorans</name>
    <dbReference type="NCBI Taxonomy" id="1470434"/>
    <lineage>
        <taxon>Bacteria</taxon>
        <taxon>Pseudomonadati</taxon>
        <taxon>Pseudomonadota</taxon>
        <taxon>Gammaproteobacteria</taxon>
        <taxon>Cellvibrionales</taxon>
        <taxon>Spongiibacteraceae</taxon>
        <taxon>Zhongshania</taxon>
    </lineage>
</organism>
<dbReference type="PANTHER" id="PTHR30579">
    <property type="entry name" value="TRANSCRIPTIONAL REGULATOR"/>
    <property type="match status" value="1"/>
</dbReference>
<protein>
    <submittedName>
        <fullName evidence="7">HTH-type transcriptional regulator YofA</fullName>
    </submittedName>
</protein>
<evidence type="ECO:0000256" key="3">
    <source>
        <dbReference type="ARBA" id="ARBA00023125"/>
    </source>
</evidence>
<keyword evidence="4" id="KW-0804">Transcription</keyword>
<comment type="similarity">
    <text evidence="1">Belongs to the LysR transcriptional regulatory family.</text>
</comment>
<dbReference type="Gene3D" id="3.40.190.10">
    <property type="entry name" value="Periplasmic binding protein-like II"/>
    <property type="match status" value="1"/>
</dbReference>
<dbReference type="SUPFAM" id="SSF53850">
    <property type="entry name" value="Periplasmic binding protein-like II"/>
    <property type="match status" value="1"/>
</dbReference>
<dbReference type="PRINTS" id="PR00039">
    <property type="entry name" value="HTHLYSR"/>
</dbReference>
<dbReference type="RefSeq" id="WP_159266901.1">
    <property type="nucleotide sequence ID" value="NZ_CACSIK010000001.1"/>
</dbReference>
<gene>
    <name evidence="7" type="primary">yofA</name>
    <name evidence="6" type="ORF">IHBHHGIJ_00184</name>
    <name evidence="7" type="ORF">KFEGEMFD_00965</name>
</gene>
<evidence type="ECO:0000313" key="8">
    <source>
        <dbReference type="Proteomes" id="UP000435877"/>
    </source>
</evidence>
<evidence type="ECO:0000313" key="7">
    <source>
        <dbReference type="EMBL" id="CAA0085823.1"/>
    </source>
</evidence>
<reference evidence="8 9" key="1">
    <citation type="submission" date="2019-11" db="EMBL/GenBank/DDBJ databases">
        <authorList>
            <person name="Holert J."/>
        </authorList>
    </citation>
    <scope>NUCLEOTIDE SEQUENCE [LARGE SCALE GENOMIC DNA]</scope>
    <source>
        <strain evidence="7">BC3_2A</strain>
        <strain evidence="6">SB11_1A</strain>
    </source>
</reference>
<keyword evidence="3" id="KW-0238">DNA-binding</keyword>
<sequence>MDIELARTFLEVMAVGSFCGAAERLHISQTTVTTRLQTLEEKLECQLFTRNRNGARLTADGERFVAHATALVQIWDSAKTEMKLAQGQGSRLRVGAEISLWNPMLSNWVSWLQRNYPKITVNTDVSDANTLLAKLENGFVDAILVHRPRYLPGIMVEQLLEEKLIHVQVPNNSSPNLFVDWGTEFKAQYDATLPQPRQTAMSFNLGPLALHVMLKSGGNGYFRTRVVEEYLRSGQLERVPSSPEFSYPVYLVYKSSTTTSVLDLAFEGLREIASDYKEWQV</sequence>
<keyword evidence="8" id="KW-1185">Reference proteome</keyword>
<keyword evidence="2" id="KW-0805">Transcription regulation</keyword>
<evidence type="ECO:0000313" key="9">
    <source>
        <dbReference type="Proteomes" id="UP000439591"/>
    </source>
</evidence>
<evidence type="ECO:0000256" key="4">
    <source>
        <dbReference type="ARBA" id="ARBA00023163"/>
    </source>
</evidence>
<feature type="domain" description="HTH lysR-type" evidence="5">
    <location>
        <begin position="1"/>
        <end position="58"/>
    </location>
</feature>
<evidence type="ECO:0000256" key="1">
    <source>
        <dbReference type="ARBA" id="ARBA00009437"/>
    </source>
</evidence>
<dbReference type="Pfam" id="PF03466">
    <property type="entry name" value="LysR_substrate"/>
    <property type="match status" value="1"/>
</dbReference>
<name>A0A5S9N9Q0_9GAMM</name>
<dbReference type="InterPro" id="IPR005119">
    <property type="entry name" value="LysR_subst-bd"/>
</dbReference>
<dbReference type="GO" id="GO:0003677">
    <property type="term" value="F:DNA binding"/>
    <property type="evidence" value="ECO:0007669"/>
    <property type="project" value="UniProtKB-KW"/>
</dbReference>
<dbReference type="OrthoDB" id="9786526at2"/>
<proteinExistence type="inferred from homology"/>
<dbReference type="SUPFAM" id="SSF46785">
    <property type="entry name" value="Winged helix' DNA-binding domain"/>
    <property type="match status" value="1"/>
</dbReference>
<accession>A0A5S9N9Q0</accession>
<dbReference type="InterPro" id="IPR036390">
    <property type="entry name" value="WH_DNA-bd_sf"/>
</dbReference>
<dbReference type="InterPro" id="IPR000847">
    <property type="entry name" value="LysR_HTH_N"/>
</dbReference>